<sequence>MHTKSSSKSKSKGRSKSRAAGGGISSIRSGSKSSKSHKKTNKTEPAKSGTKKKTTTSGVRSASKSLSNRTKSGSKTRKTDTKSRAKSTRTTKGKHPRKVGKNGAETCAAQFVPKFNPNSNKNQVPVYHLIRHAFGNMVREAICQLDKDKTGISSQQIIDHILKHYTFPNNISEAVIRNRTMFTINSGLRAGTLLTVSPNKGVRIGRMRRTYPRILC</sequence>
<gene>
    <name evidence="2" type="ORF">VCS650_LOCUS33472</name>
</gene>
<feature type="compositionally biased region" description="Basic residues" evidence="1">
    <location>
        <begin position="84"/>
        <end position="100"/>
    </location>
</feature>
<reference evidence="2" key="1">
    <citation type="submission" date="2021-02" db="EMBL/GenBank/DDBJ databases">
        <authorList>
            <person name="Nowell W R."/>
        </authorList>
    </citation>
    <scope>NUCLEOTIDE SEQUENCE</scope>
</reference>
<feature type="compositionally biased region" description="Polar residues" evidence="1">
    <location>
        <begin position="59"/>
        <end position="68"/>
    </location>
</feature>
<organism evidence="2 3">
    <name type="scientific">Adineta steineri</name>
    <dbReference type="NCBI Taxonomy" id="433720"/>
    <lineage>
        <taxon>Eukaryota</taxon>
        <taxon>Metazoa</taxon>
        <taxon>Spiralia</taxon>
        <taxon>Gnathifera</taxon>
        <taxon>Rotifera</taxon>
        <taxon>Eurotatoria</taxon>
        <taxon>Bdelloidea</taxon>
        <taxon>Adinetida</taxon>
        <taxon>Adinetidae</taxon>
        <taxon>Adineta</taxon>
    </lineage>
</organism>
<evidence type="ECO:0000313" key="3">
    <source>
        <dbReference type="Proteomes" id="UP000663891"/>
    </source>
</evidence>
<feature type="compositionally biased region" description="Basic residues" evidence="1">
    <location>
        <begin position="1"/>
        <end position="17"/>
    </location>
</feature>
<comment type="caution">
    <text evidence="2">The sequence shown here is derived from an EMBL/GenBank/DDBJ whole genome shotgun (WGS) entry which is preliminary data.</text>
</comment>
<dbReference type="EMBL" id="CAJNON010000653">
    <property type="protein sequence ID" value="CAF1345576.1"/>
    <property type="molecule type" value="Genomic_DNA"/>
</dbReference>
<name>A0A815H0Z5_9BILA</name>
<dbReference type="AlphaFoldDB" id="A0A815H0Z5"/>
<feature type="region of interest" description="Disordered" evidence="1">
    <location>
        <begin position="1"/>
        <end position="101"/>
    </location>
</feature>
<dbReference type="Proteomes" id="UP000663891">
    <property type="component" value="Unassembled WGS sequence"/>
</dbReference>
<protein>
    <submittedName>
        <fullName evidence="2">Uncharacterized protein</fullName>
    </submittedName>
</protein>
<dbReference type="OrthoDB" id="10059661at2759"/>
<accession>A0A815H0Z5</accession>
<proteinExistence type="predicted"/>
<evidence type="ECO:0000313" key="2">
    <source>
        <dbReference type="EMBL" id="CAF1345576.1"/>
    </source>
</evidence>
<evidence type="ECO:0000256" key="1">
    <source>
        <dbReference type="SAM" id="MobiDB-lite"/>
    </source>
</evidence>